<dbReference type="InterPro" id="IPR041569">
    <property type="entry name" value="AAA_lid_3"/>
</dbReference>
<evidence type="ECO:0000313" key="8">
    <source>
        <dbReference type="EMBL" id="EEB09484.1"/>
    </source>
</evidence>
<dbReference type="GO" id="GO:0006337">
    <property type="term" value="P:nucleosome disassembly"/>
    <property type="evidence" value="ECO:0000318"/>
    <property type="project" value="GO_Central"/>
</dbReference>
<gene>
    <name evidence="9" type="primary">abo2</name>
    <name evidence="8" type="ORF">SJAG_04692</name>
</gene>
<keyword evidence="10" id="KW-1185">Reference proteome</keyword>
<feature type="compositionally biased region" description="Acidic residues" evidence="6">
    <location>
        <begin position="23"/>
        <end position="32"/>
    </location>
</feature>
<dbReference type="HOGENOM" id="CLU_000536_6_3_1"/>
<feature type="compositionally biased region" description="Acidic residues" evidence="6">
    <location>
        <begin position="191"/>
        <end position="210"/>
    </location>
</feature>
<evidence type="ECO:0000256" key="2">
    <source>
        <dbReference type="ARBA" id="ARBA00022741"/>
    </source>
</evidence>
<comment type="catalytic activity">
    <reaction evidence="5">
        <text>ATP + H2O = ADP + phosphate + H(+)</text>
        <dbReference type="Rhea" id="RHEA:13065"/>
        <dbReference type="ChEBI" id="CHEBI:15377"/>
        <dbReference type="ChEBI" id="CHEBI:15378"/>
        <dbReference type="ChEBI" id="CHEBI:30616"/>
        <dbReference type="ChEBI" id="CHEBI:43474"/>
        <dbReference type="ChEBI" id="CHEBI:456216"/>
    </reaction>
    <physiologicalReaction direction="left-to-right" evidence="5">
        <dbReference type="Rhea" id="RHEA:13066"/>
    </physiologicalReaction>
</comment>
<name>B6K7I0_SCHJY</name>
<dbReference type="Gene3D" id="3.40.50.300">
    <property type="entry name" value="P-loop containing nucleotide triphosphate hydrolases"/>
    <property type="match status" value="1"/>
</dbReference>
<dbReference type="GO" id="GO:0042393">
    <property type="term" value="F:histone binding"/>
    <property type="evidence" value="ECO:0000318"/>
    <property type="project" value="GO_Central"/>
</dbReference>
<evidence type="ECO:0000313" key="10">
    <source>
        <dbReference type="Proteomes" id="UP000001744"/>
    </source>
</evidence>
<dbReference type="AlphaFoldDB" id="B6K7I0"/>
<dbReference type="GO" id="GO:0016887">
    <property type="term" value="F:ATP hydrolysis activity"/>
    <property type="evidence" value="ECO:0000318"/>
    <property type="project" value="GO_Central"/>
</dbReference>
<keyword evidence="3" id="KW-0067">ATP-binding</keyword>
<dbReference type="GeneID" id="7051483"/>
<dbReference type="GO" id="GO:0006334">
    <property type="term" value="P:nucleosome assembly"/>
    <property type="evidence" value="ECO:0000318"/>
    <property type="project" value="GO_Central"/>
</dbReference>
<comment type="similarity">
    <text evidence="1">Belongs to the AAA ATPase family.</text>
</comment>
<dbReference type="Proteomes" id="UP000001744">
    <property type="component" value="Unassembled WGS sequence"/>
</dbReference>
<reference evidence="8 10" key="1">
    <citation type="journal article" date="2011" name="Science">
        <title>Comparative functional genomics of the fission yeasts.</title>
        <authorList>
            <person name="Rhind N."/>
            <person name="Chen Z."/>
            <person name="Yassour M."/>
            <person name="Thompson D.A."/>
            <person name="Haas B.J."/>
            <person name="Habib N."/>
            <person name="Wapinski I."/>
            <person name="Roy S."/>
            <person name="Lin M.F."/>
            <person name="Heiman D.I."/>
            <person name="Young S.K."/>
            <person name="Furuya K."/>
            <person name="Guo Y."/>
            <person name="Pidoux A."/>
            <person name="Chen H.M."/>
            <person name="Robbertse B."/>
            <person name="Goldberg J.M."/>
            <person name="Aoki K."/>
            <person name="Bayne E.H."/>
            <person name="Berlin A.M."/>
            <person name="Desjardins C.A."/>
            <person name="Dobbs E."/>
            <person name="Dukaj L."/>
            <person name="Fan L."/>
            <person name="FitzGerald M.G."/>
            <person name="French C."/>
            <person name="Gujja S."/>
            <person name="Hansen K."/>
            <person name="Keifenheim D."/>
            <person name="Levin J.Z."/>
            <person name="Mosher R.A."/>
            <person name="Mueller C.A."/>
            <person name="Pfiffner J."/>
            <person name="Priest M."/>
            <person name="Russ C."/>
            <person name="Smialowska A."/>
            <person name="Swoboda P."/>
            <person name="Sykes S.M."/>
            <person name="Vaughn M."/>
            <person name="Vengrova S."/>
            <person name="Yoder R."/>
            <person name="Zeng Q."/>
            <person name="Allshire R."/>
            <person name="Baulcombe D."/>
            <person name="Birren B.W."/>
            <person name="Brown W."/>
            <person name="Ekwall K."/>
            <person name="Kellis M."/>
            <person name="Leatherwood J."/>
            <person name="Levin H."/>
            <person name="Margalit H."/>
            <person name="Martienssen R."/>
            <person name="Nieduszynski C.A."/>
            <person name="Spatafora J.W."/>
            <person name="Friedman N."/>
            <person name="Dalgaard J.Z."/>
            <person name="Baumann P."/>
            <person name="Niki H."/>
            <person name="Regev A."/>
            <person name="Nusbaum C."/>
        </authorList>
    </citation>
    <scope>NUCLEOTIDE SEQUENCE [LARGE SCALE GENOMIC DNA]</scope>
    <source>
        <strain evidence="10">yFS275 / FY16936</strain>
    </source>
</reference>
<dbReference type="JaponicusDB" id="SJAG_04692">
    <property type="gene designation" value="abo2"/>
</dbReference>
<feature type="region of interest" description="Disordered" evidence="6">
    <location>
        <begin position="134"/>
        <end position="266"/>
    </location>
</feature>
<feature type="compositionally biased region" description="Polar residues" evidence="6">
    <location>
        <begin position="90"/>
        <end position="103"/>
    </location>
</feature>
<dbReference type="InterPro" id="IPR027417">
    <property type="entry name" value="P-loop_NTPase"/>
</dbReference>
<dbReference type="OrthoDB" id="5368292at2759"/>
<dbReference type="GO" id="GO:0005634">
    <property type="term" value="C:nucleus"/>
    <property type="evidence" value="ECO:0000318"/>
    <property type="project" value="GO_Central"/>
</dbReference>
<keyword evidence="4" id="KW-0103">Bromodomain</keyword>
<dbReference type="InterPro" id="IPR003593">
    <property type="entry name" value="AAA+_ATPase"/>
</dbReference>
<dbReference type="PROSITE" id="PS00674">
    <property type="entry name" value="AAA"/>
    <property type="match status" value="1"/>
</dbReference>
<evidence type="ECO:0000256" key="6">
    <source>
        <dbReference type="SAM" id="MobiDB-lite"/>
    </source>
</evidence>
<accession>B6K7I0</accession>
<organism evidence="8 10">
    <name type="scientific">Schizosaccharomyces japonicus (strain yFS275 / FY16936)</name>
    <name type="common">Fission yeast</name>
    <dbReference type="NCBI Taxonomy" id="402676"/>
    <lineage>
        <taxon>Eukaryota</taxon>
        <taxon>Fungi</taxon>
        <taxon>Dikarya</taxon>
        <taxon>Ascomycota</taxon>
        <taxon>Taphrinomycotina</taxon>
        <taxon>Schizosaccharomycetes</taxon>
        <taxon>Schizosaccharomycetales</taxon>
        <taxon>Schizosaccharomycetaceae</taxon>
        <taxon>Schizosaccharomyces</taxon>
    </lineage>
</organism>
<feature type="compositionally biased region" description="Low complexity" evidence="6">
    <location>
        <begin position="66"/>
        <end position="78"/>
    </location>
</feature>
<feature type="compositionally biased region" description="Low complexity" evidence="6">
    <location>
        <begin position="161"/>
        <end position="174"/>
    </location>
</feature>
<evidence type="ECO:0000256" key="1">
    <source>
        <dbReference type="ARBA" id="ARBA00006914"/>
    </source>
</evidence>
<dbReference type="SUPFAM" id="SSF52540">
    <property type="entry name" value="P-loop containing nucleoside triphosphate hydrolases"/>
    <property type="match status" value="2"/>
</dbReference>
<evidence type="ECO:0000259" key="7">
    <source>
        <dbReference type="SMART" id="SM00382"/>
    </source>
</evidence>
<dbReference type="SMART" id="SM00382">
    <property type="entry name" value="AAA"/>
    <property type="match status" value="1"/>
</dbReference>
<dbReference type="FunFam" id="3.40.50.300:FF:000061">
    <property type="entry name" value="ATPase family, AAA domain-containing 2"/>
    <property type="match status" value="1"/>
</dbReference>
<evidence type="ECO:0000256" key="4">
    <source>
        <dbReference type="ARBA" id="ARBA00023117"/>
    </source>
</evidence>
<dbReference type="InterPro" id="IPR003960">
    <property type="entry name" value="ATPase_AAA_CS"/>
</dbReference>
<keyword evidence="2" id="KW-0547">Nucleotide-binding</keyword>
<feature type="region of interest" description="Disordered" evidence="6">
    <location>
        <begin position="1"/>
        <end position="112"/>
    </location>
</feature>
<dbReference type="STRING" id="402676.B6K7I0"/>
<dbReference type="InterPro" id="IPR003959">
    <property type="entry name" value="ATPase_AAA_core"/>
</dbReference>
<feature type="domain" description="AAA+ ATPase" evidence="7">
    <location>
        <begin position="395"/>
        <end position="536"/>
    </location>
</feature>
<dbReference type="Gene3D" id="1.10.8.60">
    <property type="match status" value="1"/>
</dbReference>
<dbReference type="PANTHER" id="PTHR23069:SF0">
    <property type="entry name" value="TAT-BINDING HOMOLOG 7"/>
    <property type="match status" value="1"/>
</dbReference>
<evidence type="ECO:0000313" key="9">
    <source>
        <dbReference type="JaponicusDB" id="SJAG_04692"/>
    </source>
</evidence>
<proteinExistence type="inferred from homology"/>
<feature type="compositionally biased region" description="Basic residues" evidence="6">
    <location>
        <begin position="219"/>
        <end position="235"/>
    </location>
</feature>
<protein>
    <submittedName>
        <fullName evidence="8">ATPase with bromodomain protein</fullName>
    </submittedName>
</protein>
<dbReference type="PANTHER" id="PTHR23069">
    <property type="entry name" value="AAA DOMAIN-CONTAINING"/>
    <property type="match status" value="1"/>
</dbReference>
<dbReference type="RefSeq" id="XP_002175777.1">
    <property type="nucleotide sequence ID" value="XM_002175741.1"/>
</dbReference>
<dbReference type="Pfam" id="PF17862">
    <property type="entry name" value="AAA_lid_3"/>
    <property type="match status" value="1"/>
</dbReference>
<feature type="compositionally biased region" description="Low complexity" evidence="6">
    <location>
        <begin position="257"/>
        <end position="266"/>
    </location>
</feature>
<dbReference type="EMBL" id="KE651168">
    <property type="protein sequence ID" value="EEB09484.1"/>
    <property type="molecule type" value="Genomic_DNA"/>
</dbReference>
<feature type="region of interest" description="Disordered" evidence="6">
    <location>
        <begin position="1020"/>
        <end position="1053"/>
    </location>
</feature>
<dbReference type="GO" id="GO:0003682">
    <property type="term" value="F:chromatin binding"/>
    <property type="evidence" value="ECO:0000318"/>
    <property type="project" value="GO_Central"/>
</dbReference>
<dbReference type="VEuPathDB" id="FungiDB:SJAG_04692"/>
<evidence type="ECO:0000256" key="3">
    <source>
        <dbReference type="ARBA" id="ARBA00022840"/>
    </source>
</evidence>
<evidence type="ECO:0000256" key="5">
    <source>
        <dbReference type="ARBA" id="ARBA00048778"/>
    </source>
</evidence>
<dbReference type="GO" id="GO:0045815">
    <property type="term" value="P:transcription initiation-coupled chromatin remodeling"/>
    <property type="evidence" value="ECO:0000318"/>
    <property type="project" value="GO_Central"/>
</dbReference>
<feature type="compositionally biased region" description="Basic and acidic residues" evidence="6">
    <location>
        <begin position="1024"/>
        <end position="1038"/>
    </location>
</feature>
<dbReference type="eggNOG" id="KOG0732">
    <property type="taxonomic scope" value="Eukaryota"/>
</dbReference>
<dbReference type="InterPro" id="IPR045199">
    <property type="entry name" value="ATAD2-like"/>
</dbReference>
<sequence>MGTRLNKRYIETMESSSSSNDENVTEVDDDENNPTRIRMKHHNDYTEDEDDELLEITRPKKFNKLSTTTTSSPTSHSSNESAFPKKHRSSSTFSVAITPNRYHSSSEHSHTPKYHQLYDPAVVLSQKHSSPLYELFDRNHKRTPQKYYPSNTSRSLKTKDSSSPPRSPSDNSSRTAEEEQDDDNVSLYTLSDDDYSLSNDIEDDEGEDSEYVYKSERKSQRKRTRRSTRRKRRKPSPAPVRRSSRIKNNMADKPAGSAQNAAASSLRRSRSATFSSIRSFPPAVLDAFSKLPLGIGNSDTTGFVSSSDNDTLDEFDIDTFLEHAPRNERVEDSEVNQTLTLSQGSQTLASNSTHLDYSVTFNSIGGLDDHIMQLKEMVMLPMLYPELFTHMHIRPPRGVLFHGPPGTGKTLLARALAVACSTQERKVSFFLRKGSDCLSKWVGEAERQLRLLFQEARKNQPSIIFFDEIDGLAPVRSQRQDQTHASIVSTLLALMDGLDDRGQVIVIGATNRPDSLDPALRRPGRFDREFYFPLPDRAARYKILSIHTRHWKPPISRSLLMHLASSTNGYGGADLQALCTEAAMNAIRRTFPDIFKANEKLSISPENVQVTAEDFTHALMHTKVSTRRSKTAIVQSLDTAHSALLQYSLNTIVSRLNRVFQLHPSDSNNLSVLRNQKNKHSHNEQELKNLTGLMHFHSHRPKLIVTGPAVSFDLGTLFNDPEQHVEAKMIELFSIARQRQPSILYIPDIDTWQALLPEGTLNFFSHLHKSIPPLEKVLLLAFSNVSFEVLPSIIQSWFSPSESFCVRLEPVPAENRRQFFDDLLNWACKFPLSCDEVNAFSHNRPTTKRTVTISKNNGDIHQNRIQKMRDLRTKNKLRLKLNSILEQLRSRYQRFKKPLIDLDDIYVPAMKDELPTSIIEAYQYEVVGSFVVERATNKRFTMMNLAEIERRVWNGYYAEPKEFFDDVKAIVTDATASGDFTLKRRAKEMLINVQFAMEEVIDANFLHDCKSVALRASQKNSIATEDKPPLEPKDKNEEEHESDEEIPEALQPFSVYEEIEDSENELSMNELTSEPLDDVLEEQQAADILLGERQPSGTELISTRLKLSTVDYDRTLNKITDATRNYRVDELDYMYVRMSRALWRRRKGRNQVIVLKDAVTACYKAMVHLHNVRMARSSSSTEQID</sequence>
<dbReference type="GO" id="GO:0005524">
    <property type="term" value="F:ATP binding"/>
    <property type="evidence" value="ECO:0007669"/>
    <property type="project" value="UniProtKB-KW"/>
</dbReference>
<dbReference type="Pfam" id="PF00004">
    <property type="entry name" value="AAA"/>
    <property type="match status" value="1"/>
</dbReference>